<feature type="domain" description="ABC transporter" evidence="4">
    <location>
        <begin position="21"/>
        <end position="249"/>
    </location>
</feature>
<evidence type="ECO:0000313" key="5">
    <source>
        <dbReference type="EMBL" id="ACV11342.1"/>
    </source>
</evidence>
<dbReference type="CDD" id="cd03230">
    <property type="entry name" value="ABC_DR_subfamily_A"/>
    <property type="match status" value="1"/>
</dbReference>
<dbReference type="PANTHER" id="PTHR43038:SF7">
    <property type="entry name" value="ABC TRANSPORT SYSTEM ATP-BINDING PROTEIN"/>
    <property type="match status" value="1"/>
</dbReference>
<dbReference type="GO" id="GO:0016887">
    <property type="term" value="F:ATP hydrolysis activity"/>
    <property type="evidence" value="ECO:0007669"/>
    <property type="project" value="InterPro"/>
</dbReference>
<dbReference type="EMBL" id="CP001687">
    <property type="protein sequence ID" value="ACV11342.1"/>
    <property type="molecule type" value="Genomic_DNA"/>
</dbReference>
<dbReference type="HOGENOM" id="CLU_000604_1_2_2"/>
<evidence type="ECO:0000313" key="6">
    <source>
        <dbReference type="Proteomes" id="UP000002071"/>
    </source>
</evidence>
<dbReference type="AlphaFoldDB" id="C7NMM9"/>
<dbReference type="PROSITE" id="PS00211">
    <property type="entry name" value="ABC_TRANSPORTER_1"/>
    <property type="match status" value="1"/>
</dbReference>
<evidence type="ECO:0000256" key="1">
    <source>
        <dbReference type="ARBA" id="ARBA00022741"/>
    </source>
</evidence>
<evidence type="ECO:0000256" key="3">
    <source>
        <dbReference type="SAM" id="MobiDB-lite"/>
    </source>
</evidence>
<organism evidence="5 6">
    <name type="scientific">Halorhabdus utahensis (strain DSM 12940 / JCM 11049 / AX-2)</name>
    <dbReference type="NCBI Taxonomy" id="519442"/>
    <lineage>
        <taxon>Archaea</taxon>
        <taxon>Methanobacteriati</taxon>
        <taxon>Methanobacteriota</taxon>
        <taxon>Stenosarchaea group</taxon>
        <taxon>Halobacteria</taxon>
        <taxon>Halobacteriales</taxon>
        <taxon>Haloarculaceae</taxon>
        <taxon>Halorhabdus</taxon>
    </lineage>
</organism>
<dbReference type="KEGG" id="hut:Huta_1166"/>
<feature type="region of interest" description="Disordered" evidence="3">
    <location>
        <begin position="231"/>
        <end position="250"/>
    </location>
</feature>
<dbReference type="GO" id="GO:0005524">
    <property type="term" value="F:ATP binding"/>
    <property type="evidence" value="ECO:0007669"/>
    <property type="project" value="UniProtKB-KW"/>
</dbReference>
<dbReference type="eggNOG" id="arCOG00194">
    <property type="taxonomic scope" value="Archaea"/>
</dbReference>
<evidence type="ECO:0000256" key="2">
    <source>
        <dbReference type="ARBA" id="ARBA00022840"/>
    </source>
</evidence>
<keyword evidence="1" id="KW-0547">Nucleotide-binding</keyword>
<dbReference type="PROSITE" id="PS50893">
    <property type="entry name" value="ABC_TRANSPORTER_2"/>
    <property type="match status" value="1"/>
</dbReference>
<dbReference type="Proteomes" id="UP000002071">
    <property type="component" value="Chromosome"/>
</dbReference>
<dbReference type="InterPro" id="IPR027417">
    <property type="entry name" value="P-loop_NTPase"/>
</dbReference>
<dbReference type="GeneID" id="8383441"/>
<keyword evidence="2" id="KW-0067">ATP-binding</keyword>
<dbReference type="SUPFAM" id="SSF52540">
    <property type="entry name" value="P-loop containing nucleoside triphosphate hydrolases"/>
    <property type="match status" value="1"/>
</dbReference>
<gene>
    <name evidence="5" type="ordered locus">Huta_1166</name>
</gene>
<dbReference type="RefSeq" id="WP_015788917.1">
    <property type="nucleotide sequence ID" value="NC_013158.1"/>
</dbReference>
<dbReference type="Gene3D" id="3.40.50.300">
    <property type="entry name" value="P-loop containing nucleotide triphosphate hydrolases"/>
    <property type="match status" value="1"/>
</dbReference>
<proteinExistence type="predicted"/>
<dbReference type="InterPro" id="IPR003593">
    <property type="entry name" value="AAA+_ATPase"/>
</dbReference>
<protein>
    <submittedName>
        <fullName evidence="5">ABC transporter related</fullName>
    </submittedName>
</protein>
<dbReference type="InterPro" id="IPR003439">
    <property type="entry name" value="ABC_transporter-like_ATP-bd"/>
</dbReference>
<dbReference type="InterPro" id="IPR017871">
    <property type="entry name" value="ABC_transporter-like_CS"/>
</dbReference>
<dbReference type="PANTHER" id="PTHR43038">
    <property type="entry name" value="ATP-BINDING CASSETTE, SUB-FAMILY H, MEMBER 1"/>
    <property type="match status" value="1"/>
</dbReference>
<dbReference type="Pfam" id="PF00005">
    <property type="entry name" value="ABC_tran"/>
    <property type="match status" value="1"/>
</dbReference>
<accession>C7NMM9</accession>
<keyword evidence="6" id="KW-1185">Reference proteome</keyword>
<name>C7NMM9_HALUD</name>
<evidence type="ECO:0000259" key="4">
    <source>
        <dbReference type="PROSITE" id="PS50893"/>
    </source>
</evidence>
<sequence>MPNIENRVREGDANLADSHVLEGVELTKTYEPPWPDWVPMGRRVGVLEGAEITIDAGEIVGIVGENGAGKSTLMQILVGALAPDAGDVRRSGQVGWCPQEPLLYDRLTVRETFRLFGTAYGMDDEAIVTARDQYADRLSFAEFLDYRIDHLSGGNRQKINLSVALMHDPDVLLLDEPYTGFDWETYLEFWELTEELTERGTAIAIISHFVSERERFDRILELADGRLTDVTDGGPKDAASADPRGVSADD</sequence>
<dbReference type="SMART" id="SM00382">
    <property type="entry name" value="AAA"/>
    <property type="match status" value="1"/>
</dbReference>
<dbReference type="STRING" id="519442.Huta_1166"/>
<reference evidence="5 6" key="1">
    <citation type="journal article" date="2009" name="Stand. Genomic Sci.">
        <title>Complete genome sequence of Halorhabdus utahensis type strain (AX-2).</title>
        <authorList>
            <person name="Anderson I."/>
            <person name="Tindall B.J."/>
            <person name="Pomrenke H."/>
            <person name="Goker M."/>
            <person name="Lapidus A."/>
            <person name="Nolan M."/>
            <person name="Copeland A."/>
            <person name="Glavina Del Rio T."/>
            <person name="Chen F."/>
            <person name="Tice H."/>
            <person name="Cheng J.F."/>
            <person name="Lucas S."/>
            <person name="Chertkov O."/>
            <person name="Bruce D."/>
            <person name="Brettin T."/>
            <person name="Detter J.C."/>
            <person name="Han C."/>
            <person name="Goodwin L."/>
            <person name="Land M."/>
            <person name="Hauser L."/>
            <person name="Chang Y.J."/>
            <person name="Jeffries C.D."/>
            <person name="Pitluck S."/>
            <person name="Pati A."/>
            <person name="Mavromatis K."/>
            <person name="Ivanova N."/>
            <person name="Ovchinnikova G."/>
            <person name="Chen A."/>
            <person name="Palaniappan K."/>
            <person name="Chain P."/>
            <person name="Rohde M."/>
            <person name="Bristow J."/>
            <person name="Eisen J.A."/>
            <person name="Markowitz V."/>
            <person name="Hugenholtz P."/>
            <person name="Kyrpides N.C."/>
            <person name="Klenk H.P."/>
        </authorList>
    </citation>
    <scope>NUCLEOTIDE SEQUENCE [LARGE SCALE GENOMIC DNA]</scope>
    <source>
        <strain evidence="6">DSM 12940 / JCM 11049 / AX-2</strain>
    </source>
</reference>